<evidence type="ECO:0000313" key="3">
    <source>
        <dbReference type="Proteomes" id="UP000034410"/>
    </source>
</evidence>
<dbReference type="PANTHER" id="PTHR36302">
    <property type="entry name" value="BLR7088 PROTEIN"/>
    <property type="match status" value="1"/>
</dbReference>
<dbReference type="PATRIC" id="fig|1543721.4.peg.2320"/>
<dbReference type="EMBL" id="CP011412">
    <property type="protein sequence ID" value="AKH20819.1"/>
    <property type="molecule type" value="Genomic_DNA"/>
</dbReference>
<sequence>MRKTASSAMLLSALCIFSGSLFAGAADQVSVADAYVRAVPPGQPNSASFMTLTNGSANPIVLKGAESPAAKVVELHTHTMSDGMMRMRQVEKIDLPAGESVKLQPGGLHVMMIGLQEKLVPGEQIDMSLVFDDGSKLPIKVPVVKLQMQMDNMKMDGMKHDMH</sequence>
<evidence type="ECO:0000313" key="2">
    <source>
        <dbReference type="EMBL" id="AKH20819.1"/>
    </source>
</evidence>
<dbReference type="RefSeq" id="WP_046859749.1">
    <property type="nucleotide sequence ID" value="NZ_CP011412.1"/>
</dbReference>
<dbReference type="InterPro" id="IPR036182">
    <property type="entry name" value="PCuAC_sf"/>
</dbReference>
<dbReference type="PANTHER" id="PTHR36302:SF1">
    <property type="entry name" value="COPPER CHAPERONE PCU(A)C"/>
    <property type="match status" value="1"/>
</dbReference>
<dbReference type="InterPro" id="IPR007410">
    <property type="entry name" value="LpqE-like"/>
</dbReference>
<dbReference type="AlphaFoldDB" id="A0A0F7JZQ0"/>
<dbReference type="Pfam" id="PF04314">
    <property type="entry name" value="PCuAC"/>
    <property type="match status" value="1"/>
</dbReference>
<dbReference type="SUPFAM" id="SSF110087">
    <property type="entry name" value="DR1885-like metal-binding protein"/>
    <property type="match status" value="1"/>
</dbReference>
<gene>
    <name evidence="2" type="ORF">AAY24_11200</name>
</gene>
<accession>A0A0F7JZQ0</accession>
<dbReference type="Gene3D" id="2.60.40.1890">
    <property type="entry name" value="PCu(A)C copper chaperone"/>
    <property type="match status" value="1"/>
</dbReference>
<name>A0A0F7JZQ0_9GAMM</name>
<dbReference type="InterPro" id="IPR058248">
    <property type="entry name" value="Lxx211020-like"/>
</dbReference>
<feature type="signal peptide" evidence="1">
    <location>
        <begin position="1"/>
        <end position="25"/>
    </location>
</feature>
<keyword evidence="3" id="KW-1185">Reference proteome</keyword>
<feature type="chain" id="PRO_5002517424" description="Copper chaperone PCu(A)C" evidence="1">
    <location>
        <begin position="26"/>
        <end position="163"/>
    </location>
</feature>
<reference evidence="2 3" key="1">
    <citation type="journal article" date="2015" name="Genome Announc.">
        <title>Complete Genome Sequence of Sedimenticola thiotaurini Strain SIP-G1, a Polyphosphate- and Polyhydroxyalkanoate-Accumulating Sulfur-Oxidizing Gammaproteobacterium Isolated from Salt Marsh Sediments.</title>
        <authorList>
            <person name="Flood B.E."/>
            <person name="Jones D.S."/>
            <person name="Bailey J.V."/>
        </authorList>
    </citation>
    <scope>NUCLEOTIDE SEQUENCE [LARGE SCALE GENOMIC DNA]</scope>
    <source>
        <strain evidence="2 3">SIP-G1</strain>
    </source>
</reference>
<organism evidence="2 3">
    <name type="scientific">Sedimenticola thiotaurini</name>
    <dbReference type="NCBI Taxonomy" id="1543721"/>
    <lineage>
        <taxon>Bacteria</taxon>
        <taxon>Pseudomonadati</taxon>
        <taxon>Pseudomonadota</taxon>
        <taxon>Gammaproteobacteria</taxon>
        <taxon>Chromatiales</taxon>
        <taxon>Sedimenticolaceae</taxon>
        <taxon>Sedimenticola</taxon>
    </lineage>
</organism>
<protein>
    <recommendedName>
        <fullName evidence="4">Copper chaperone PCu(A)C</fullName>
    </recommendedName>
</protein>
<dbReference type="Proteomes" id="UP000034410">
    <property type="component" value="Chromosome"/>
</dbReference>
<proteinExistence type="predicted"/>
<keyword evidence="1" id="KW-0732">Signal</keyword>
<evidence type="ECO:0000256" key="1">
    <source>
        <dbReference type="SAM" id="SignalP"/>
    </source>
</evidence>
<dbReference type="KEGG" id="seds:AAY24_11200"/>
<evidence type="ECO:0008006" key="4">
    <source>
        <dbReference type="Google" id="ProtNLM"/>
    </source>
</evidence>